<dbReference type="InterPro" id="IPR049704">
    <property type="entry name" value="Aminotrans_3_PPA_site"/>
</dbReference>
<protein>
    <recommendedName>
        <fullName evidence="8">Ornithine aminotransferase</fullName>
    </recommendedName>
</protein>
<proteinExistence type="inferred from homology"/>
<evidence type="ECO:0008006" key="8">
    <source>
        <dbReference type="Google" id="ProtNLM"/>
    </source>
</evidence>
<comment type="similarity">
    <text evidence="2">Belongs to the class-III pyridoxal-phosphate-dependent aminotransferase family.</text>
</comment>
<dbReference type="InterPro" id="IPR005814">
    <property type="entry name" value="Aminotrans_3"/>
</dbReference>
<dbReference type="GO" id="GO:0042802">
    <property type="term" value="F:identical protein binding"/>
    <property type="evidence" value="ECO:0007669"/>
    <property type="project" value="TreeGrafter"/>
</dbReference>
<dbReference type="Gene3D" id="3.90.1150.10">
    <property type="entry name" value="Aspartate Aminotransferase, domain 1"/>
    <property type="match status" value="1"/>
</dbReference>
<dbReference type="PANTHER" id="PTHR11986:SF79">
    <property type="entry name" value="ACETYLORNITHINE AMINOTRANSFERASE, MITOCHONDRIAL"/>
    <property type="match status" value="1"/>
</dbReference>
<dbReference type="Gene3D" id="3.40.640.10">
    <property type="entry name" value="Type I PLP-dependent aspartate aminotransferase-like (Major domain)"/>
    <property type="match status" value="1"/>
</dbReference>
<evidence type="ECO:0000256" key="4">
    <source>
        <dbReference type="ARBA" id="ARBA00022679"/>
    </source>
</evidence>
<evidence type="ECO:0000313" key="7">
    <source>
        <dbReference type="Proteomes" id="UP001208570"/>
    </source>
</evidence>
<keyword evidence="7" id="KW-1185">Reference proteome</keyword>
<keyword evidence="5" id="KW-0663">Pyridoxal phosphate</keyword>
<dbReference type="EMBL" id="JAODUP010001091">
    <property type="protein sequence ID" value="KAK2141484.1"/>
    <property type="molecule type" value="Genomic_DNA"/>
</dbReference>
<evidence type="ECO:0000313" key="6">
    <source>
        <dbReference type="EMBL" id="KAK2141484.1"/>
    </source>
</evidence>
<dbReference type="InterPro" id="IPR050103">
    <property type="entry name" value="Class-III_PLP-dep_AT"/>
</dbReference>
<evidence type="ECO:0000256" key="5">
    <source>
        <dbReference type="ARBA" id="ARBA00022898"/>
    </source>
</evidence>
<dbReference type="GO" id="GO:0030170">
    <property type="term" value="F:pyridoxal phosphate binding"/>
    <property type="evidence" value="ECO:0007669"/>
    <property type="project" value="InterPro"/>
</dbReference>
<comment type="cofactor">
    <cofactor evidence="1">
        <name>pyridoxal 5'-phosphate</name>
        <dbReference type="ChEBI" id="CHEBI:597326"/>
    </cofactor>
</comment>
<evidence type="ECO:0000256" key="3">
    <source>
        <dbReference type="ARBA" id="ARBA00022576"/>
    </source>
</evidence>
<dbReference type="SUPFAM" id="SSF53383">
    <property type="entry name" value="PLP-dependent transferases"/>
    <property type="match status" value="1"/>
</dbReference>
<dbReference type="GO" id="GO:0008483">
    <property type="term" value="F:transaminase activity"/>
    <property type="evidence" value="ECO:0007669"/>
    <property type="project" value="UniProtKB-KW"/>
</dbReference>
<sequence length="264" mass="28238">MGALSTSNREKDEEKFGPLLPGCISIPYNDIQQLYDHANNTTAAIIVEGIQGEGGLRTMTKKFAHALNTVAQRHNIILIADEVQTGLGRCAAVSASSLLDLAPDIITLAKPLAAGLPLSATLLTGKINAILEQGDHGSTFGGGPAITAVALAVVHKIYNKRFLQTLKKKSRILDEQLQKLLSSPGVKELRGIGFLRGIVLHDAIPVSRIIQRALEHGLVVLQSGKNVVRIAPPLVISPKLLAQGVAILHRVIGLCTKEYLKEKI</sequence>
<comment type="caution">
    <text evidence="6">The sequence shown here is derived from an EMBL/GenBank/DDBJ whole genome shotgun (WGS) entry which is preliminary data.</text>
</comment>
<dbReference type="PANTHER" id="PTHR11986">
    <property type="entry name" value="AMINOTRANSFERASE CLASS III"/>
    <property type="match status" value="1"/>
</dbReference>
<organism evidence="6 7">
    <name type="scientific">Paralvinella palmiformis</name>
    <dbReference type="NCBI Taxonomy" id="53620"/>
    <lineage>
        <taxon>Eukaryota</taxon>
        <taxon>Metazoa</taxon>
        <taxon>Spiralia</taxon>
        <taxon>Lophotrochozoa</taxon>
        <taxon>Annelida</taxon>
        <taxon>Polychaeta</taxon>
        <taxon>Sedentaria</taxon>
        <taxon>Canalipalpata</taxon>
        <taxon>Terebellida</taxon>
        <taxon>Terebelliformia</taxon>
        <taxon>Alvinellidae</taxon>
        <taxon>Paralvinella</taxon>
    </lineage>
</organism>
<evidence type="ECO:0000256" key="1">
    <source>
        <dbReference type="ARBA" id="ARBA00001933"/>
    </source>
</evidence>
<accession>A0AAD9IVK6</accession>
<keyword evidence="4" id="KW-0808">Transferase</keyword>
<dbReference type="InterPro" id="IPR015422">
    <property type="entry name" value="PyrdxlP-dep_Trfase_small"/>
</dbReference>
<dbReference type="AlphaFoldDB" id="A0AAD9IVK6"/>
<name>A0AAD9IVK6_9ANNE</name>
<dbReference type="PROSITE" id="PS00600">
    <property type="entry name" value="AA_TRANSFER_CLASS_3"/>
    <property type="match status" value="1"/>
</dbReference>
<keyword evidence="3" id="KW-0032">Aminotransferase</keyword>
<dbReference type="InterPro" id="IPR015424">
    <property type="entry name" value="PyrdxlP-dep_Trfase"/>
</dbReference>
<evidence type="ECO:0000256" key="2">
    <source>
        <dbReference type="ARBA" id="ARBA00008954"/>
    </source>
</evidence>
<dbReference type="InterPro" id="IPR015421">
    <property type="entry name" value="PyrdxlP-dep_Trfase_major"/>
</dbReference>
<dbReference type="Pfam" id="PF00202">
    <property type="entry name" value="Aminotran_3"/>
    <property type="match status" value="1"/>
</dbReference>
<gene>
    <name evidence="6" type="ORF">LSH36_1091g00205</name>
</gene>
<reference evidence="6" key="1">
    <citation type="journal article" date="2023" name="Mol. Biol. Evol.">
        <title>Third-Generation Sequencing Reveals the Adaptive Role of the Epigenome in Three Deep-Sea Polychaetes.</title>
        <authorList>
            <person name="Perez M."/>
            <person name="Aroh O."/>
            <person name="Sun Y."/>
            <person name="Lan Y."/>
            <person name="Juniper S.K."/>
            <person name="Young C.R."/>
            <person name="Angers B."/>
            <person name="Qian P.Y."/>
        </authorList>
    </citation>
    <scope>NUCLEOTIDE SEQUENCE</scope>
    <source>
        <strain evidence="6">P08H-3</strain>
    </source>
</reference>
<dbReference type="Proteomes" id="UP001208570">
    <property type="component" value="Unassembled WGS sequence"/>
</dbReference>